<dbReference type="PROSITE" id="PS51170">
    <property type="entry name" value="CW"/>
    <property type="match status" value="7"/>
</dbReference>
<evidence type="ECO:0000256" key="1">
    <source>
        <dbReference type="ARBA" id="ARBA00022737"/>
    </source>
</evidence>
<dbReference type="EMBL" id="CP010086">
    <property type="protein sequence ID" value="AJH01790.1"/>
    <property type="molecule type" value="Genomic_DNA"/>
</dbReference>
<protein>
    <submittedName>
        <fullName evidence="4">Cell wall-binding protein</fullName>
    </submittedName>
</protein>
<feature type="repeat" description="Cell wall-binding" evidence="2">
    <location>
        <begin position="350"/>
        <end position="369"/>
    </location>
</feature>
<organism evidence="4 5">
    <name type="scientific">Clostridium beijerinckii</name>
    <name type="common">Clostridium MP</name>
    <dbReference type="NCBI Taxonomy" id="1520"/>
    <lineage>
        <taxon>Bacteria</taxon>
        <taxon>Bacillati</taxon>
        <taxon>Bacillota</taxon>
        <taxon>Clostridia</taxon>
        <taxon>Eubacteriales</taxon>
        <taxon>Clostridiaceae</taxon>
        <taxon>Clostridium</taxon>
    </lineage>
</organism>
<feature type="repeat" description="Cell wall-binding" evidence="2">
    <location>
        <begin position="290"/>
        <end position="309"/>
    </location>
</feature>
<feature type="repeat" description="Cell wall-binding" evidence="2">
    <location>
        <begin position="370"/>
        <end position="389"/>
    </location>
</feature>
<feature type="repeat" description="Cell wall-binding" evidence="2">
    <location>
        <begin position="390"/>
        <end position="409"/>
    </location>
</feature>
<feature type="repeat" description="Cell wall-binding" evidence="2">
    <location>
        <begin position="310"/>
        <end position="329"/>
    </location>
</feature>
<name>A0A0B5QHG1_CLOBE</name>
<sequence length="473" mass="55257">MSKMVRRMILTFFIVYSLSFLQTGSLNLITTKACAEEDTPYLKNIYVSDGGNLDFSRDKYSYVTDVGNDIDQVLIKAKPYDLLDTVKVDGEIVTKDDSYRKVVPLVKGKNKIEIEVLDNRSDATSTYNIYIYKGGKDAVYLKDININDSNIGFDKNTNFYNIELDEGTNIMELEATPEDGNYSLTANGKQLSNDSIKVKFNGIGKYTINLGVRDDDTQRIGNYTLNMYLGIPVTPNVQDTINAVIKPNQWVIVNGRWRYNDTAGKCLKNTWYYDNKYKSYFYFNSRGNMQTGWMEDDDKWYYLEANGEMQTGWLYYKNEWYFLDNNGVMKTGWIKDNDKWYFLKDDGTMATGWITSNGTWYFIERNGSMRTGWIYYGRQWYYLDPSGAMNTGWVNENNQWYFLNADGSMKAGEWVYWKNKWYYLNYAGNMRCGWLYKDDKYYYFNEDGAMRTSSIEIDGYIYNFNNDGSVNFG</sequence>
<dbReference type="InterPro" id="IPR025883">
    <property type="entry name" value="Cadherin-like_domain"/>
</dbReference>
<evidence type="ECO:0000259" key="3">
    <source>
        <dbReference type="Pfam" id="PF12733"/>
    </source>
</evidence>
<dbReference type="OrthoDB" id="9783374at2"/>
<reference evidence="5" key="1">
    <citation type="submission" date="2014-12" db="EMBL/GenBank/DDBJ databases">
        <title>Genome sequence of Clostridium beijerinckii strain 59B.</title>
        <authorList>
            <person name="Little G.T."/>
            <person name="Minton N.P."/>
        </authorList>
    </citation>
    <scope>NUCLEOTIDE SEQUENCE [LARGE SCALE GENOMIC DNA]</scope>
    <source>
        <strain evidence="5">59B</strain>
    </source>
</reference>
<dbReference type="AlphaFoldDB" id="A0A0B5QHG1"/>
<feature type="repeat" description="Cell wall-binding" evidence="2">
    <location>
        <begin position="431"/>
        <end position="450"/>
    </location>
</feature>
<dbReference type="InterPro" id="IPR018337">
    <property type="entry name" value="Cell_wall/Cho-bd_repeat"/>
</dbReference>
<evidence type="ECO:0000256" key="2">
    <source>
        <dbReference type="PROSITE-ProRule" id="PRU00591"/>
    </source>
</evidence>
<dbReference type="SUPFAM" id="SSF69360">
    <property type="entry name" value="Cell wall binding repeat"/>
    <property type="match status" value="2"/>
</dbReference>
<accession>A0A0B5QHG1</accession>
<evidence type="ECO:0000313" key="4">
    <source>
        <dbReference type="EMBL" id="AJH01790.1"/>
    </source>
</evidence>
<dbReference type="Pfam" id="PF01473">
    <property type="entry name" value="Choline_bind_1"/>
    <property type="match status" value="4"/>
</dbReference>
<dbReference type="Proteomes" id="UP000031866">
    <property type="component" value="Chromosome"/>
</dbReference>
<proteinExistence type="predicted"/>
<dbReference type="RefSeq" id="WP_041900266.1">
    <property type="nucleotide sequence ID" value="NZ_CP010086.2"/>
</dbReference>
<evidence type="ECO:0000313" key="5">
    <source>
        <dbReference type="Proteomes" id="UP000031866"/>
    </source>
</evidence>
<feature type="repeat" description="Cell wall-binding" evidence="2">
    <location>
        <begin position="330"/>
        <end position="349"/>
    </location>
</feature>
<feature type="domain" description="Cadherin-like beta-sandwich-like" evidence="3">
    <location>
        <begin position="141"/>
        <end position="228"/>
    </location>
</feature>
<keyword evidence="1" id="KW-0677">Repeat</keyword>
<dbReference type="Gene3D" id="2.10.270.10">
    <property type="entry name" value="Cholin Binding"/>
    <property type="match status" value="2"/>
</dbReference>
<feature type="domain" description="Cadherin-like beta-sandwich-like" evidence="3">
    <location>
        <begin position="45"/>
        <end position="133"/>
    </location>
</feature>
<dbReference type="Gene3D" id="2.20.120.10">
    <property type="entry name" value="Multimodular pneumococcal cell wall endolysin, domain 3"/>
    <property type="match status" value="3"/>
</dbReference>
<dbReference type="KEGG" id="cbei:LF65_05265"/>
<gene>
    <name evidence="4" type="ORF">LF65_05265</name>
</gene>
<dbReference type="STRING" id="1520.LF65_05265"/>
<dbReference type="Pfam" id="PF12733">
    <property type="entry name" value="Cadherin-like"/>
    <property type="match status" value="2"/>
</dbReference>
<dbReference type="Pfam" id="PF19127">
    <property type="entry name" value="Choline_bind_3"/>
    <property type="match status" value="2"/>
</dbReference>